<organism evidence="1 2">
    <name type="scientific">Trapa natans</name>
    <name type="common">Water chestnut</name>
    <dbReference type="NCBI Taxonomy" id="22666"/>
    <lineage>
        <taxon>Eukaryota</taxon>
        <taxon>Viridiplantae</taxon>
        <taxon>Streptophyta</taxon>
        <taxon>Embryophyta</taxon>
        <taxon>Tracheophyta</taxon>
        <taxon>Spermatophyta</taxon>
        <taxon>Magnoliopsida</taxon>
        <taxon>eudicotyledons</taxon>
        <taxon>Gunneridae</taxon>
        <taxon>Pentapetalae</taxon>
        <taxon>rosids</taxon>
        <taxon>malvids</taxon>
        <taxon>Myrtales</taxon>
        <taxon>Lythraceae</taxon>
        <taxon>Trapa</taxon>
    </lineage>
</organism>
<keyword evidence="2" id="KW-1185">Reference proteome</keyword>
<dbReference type="AlphaFoldDB" id="A0AAN7QXG4"/>
<name>A0AAN7QXG4_TRANT</name>
<dbReference type="Proteomes" id="UP001346149">
    <property type="component" value="Unassembled WGS sequence"/>
</dbReference>
<comment type="caution">
    <text evidence="1">The sequence shown here is derived from an EMBL/GenBank/DDBJ whole genome shotgun (WGS) entry which is preliminary data.</text>
</comment>
<protein>
    <submittedName>
        <fullName evidence="1">Uncharacterized protein</fullName>
    </submittedName>
</protein>
<sequence>MKDLDRITDQRQNAISVDDTLKIIGCREHHKKLYALEMELAMAQQEGVFTTFGHKTTGMQLERHGWELIHFIFGIDTEILCREALKKMEDDKGVVAQFVIGKRSGPYGFGSIEVDFTSCQVSIVTTSNPIRPIDIRSVRISVIDSMVVLRIET</sequence>
<proteinExistence type="predicted"/>
<dbReference type="EMBL" id="JAXQNO010000017">
    <property type="protein sequence ID" value="KAK4778698.1"/>
    <property type="molecule type" value="Genomic_DNA"/>
</dbReference>
<evidence type="ECO:0000313" key="2">
    <source>
        <dbReference type="Proteomes" id="UP001346149"/>
    </source>
</evidence>
<accession>A0AAN7QXG4</accession>
<evidence type="ECO:0000313" key="1">
    <source>
        <dbReference type="EMBL" id="KAK4778698.1"/>
    </source>
</evidence>
<gene>
    <name evidence="1" type="ORF">SAY86_006226</name>
</gene>
<reference evidence="1 2" key="1">
    <citation type="journal article" date="2023" name="Hortic Res">
        <title>Pangenome of water caltrop reveals structural variations and asymmetric subgenome divergence after allopolyploidization.</title>
        <authorList>
            <person name="Zhang X."/>
            <person name="Chen Y."/>
            <person name="Wang L."/>
            <person name="Yuan Y."/>
            <person name="Fang M."/>
            <person name="Shi L."/>
            <person name="Lu R."/>
            <person name="Comes H.P."/>
            <person name="Ma Y."/>
            <person name="Chen Y."/>
            <person name="Huang G."/>
            <person name="Zhou Y."/>
            <person name="Zheng Z."/>
            <person name="Qiu Y."/>
        </authorList>
    </citation>
    <scope>NUCLEOTIDE SEQUENCE [LARGE SCALE GENOMIC DNA]</scope>
    <source>
        <strain evidence="1">F231</strain>
    </source>
</reference>